<sequence>MERIPSEEEQDEEDSRKTNIERIPGRKTTRSRGFQEEQHKDDPRKNTNMEKVPGKRPTWKMILASRKKHKMKRIPGKGPTWRGFHPGRAGCRGFQEERDQETNTWRGFQEEEQYEGVPGRTTRSRDQHGEDSRKEPTWRGFHPGRRAR</sequence>
<feature type="compositionally biased region" description="Basic and acidic residues" evidence="1">
    <location>
        <begin position="33"/>
        <end position="48"/>
    </location>
</feature>
<feature type="compositionally biased region" description="Basic and acidic residues" evidence="1">
    <location>
        <begin position="14"/>
        <end position="24"/>
    </location>
</feature>
<evidence type="ECO:0000256" key="1">
    <source>
        <dbReference type="SAM" id="MobiDB-lite"/>
    </source>
</evidence>
<feature type="region of interest" description="Disordered" evidence="1">
    <location>
        <begin position="1"/>
        <end position="148"/>
    </location>
</feature>
<accession>A0A6P7G271</accession>
<evidence type="ECO:0000313" key="2">
    <source>
        <dbReference type="RefSeq" id="XP_028138695.1"/>
    </source>
</evidence>
<reference evidence="2" key="1">
    <citation type="submission" date="2025-08" db="UniProtKB">
        <authorList>
            <consortium name="RefSeq"/>
        </authorList>
    </citation>
    <scope>IDENTIFICATION</scope>
    <source>
        <tissue evidence="2">Whole insect</tissue>
    </source>
</reference>
<name>A0A6P7G271_DIAVI</name>
<dbReference type="AlphaFoldDB" id="A0A6P7G271"/>
<organism evidence="2">
    <name type="scientific">Diabrotica virgifera virgifera</name>
    <name type="common">western corn rootworm</name>
    <dbReference type="NCBI Taxonomy" id="50390"/>
    <lineage>
        <taxon>Eukaryota</taxon>
        <taxon>Metazoa</taxon>
        <taxon>Ecdysozoa</taxon>
        <taxon>Arthropoda</taxon>
        <taxon>Hexapoda</taxon>
        <taxon>Insecta</taxon>
        <taxon>Pterygota</taxon>
        <taxon>Neoptera</taxon>
        <taxon>Endopterygota</taxon>
        <taxon>Coleoptera</taxon>
        <taxon>Polyphaga</taxon>
        <taxon>Cucujiformia</taxon>
        <taxon>Chrysomeloidea</taxon>
        <taxon>Chrysomelidae</taxon>
        <taxon>Galerucinae</taxon>
        <taxon>Diabroticina</taxon>
        <taxon>Diabroticites</taxon>
        <taxon>Diabrotica</taxon>
    </lineage>
</organism>
<gene>
    <name evidence="2" type="primary">LOC114333068</name>
</gene>
<proteinExistence type="predicted"/>
<protein>
    <submittedName>
        <fullName evidence="2">Uncharacterized protein LOC114333068</fullName>
    </submittedName>
</protein>
<feature type="compositionally biased region" description="Basic and acidic residues" evidence="1">
    <location>
        <begin position="123"/>
        <end position="137"/>
    </location>
</feature>
<dbReference type="InParanoid" id="A0A6P7G271"/>
<feature type="compositionally biased region" description="Basic residues" evidence="1">
    <location>
        <begin position="65"/>
        <end position="75"/>
    </location>
</feature>
<dbReference type="RefSeq" id="XP_028138695.1">
    <property type="nucleotide sequence ID" value="XM_028282894.1"/>
</dbReference>